<evidence type="ECO:0000313" key="2">
    <source>
        <dbReference type="Proteomes" id="UP000681594"/>
    </source>
</evidence>
<dbReference type="EMBL" id="JAGIZB010000039">
    <property type="protein sequence ID" value="MBP0447513.1"/>
    <property type="molecule type" value="Genomic_DNA"/>
</dbReference>
<name>A0ABS4AKF9_9PROT</name>
<gene>
    <name evidence="1" type="ORF">J8J14_22385</name>
</gene>
<dbReference type="SUPFAM" id="SSF46458">
    <property type="entry name" value="Globin-like"/>
    <property type="match status" value="1"/>
</dbReference>
<dbReference type="CDD" id="cd08916">
    <property type="entry name" value="TrHb3_P"/>
    <property type="match status" value="1"/>
</dbReference>
<keyword evidence="2" id="KW-1185">Reference proteome</keyword>
<protein>
    <submittedName>
        <fullName evidence="1">Group III truncated hemoglobin</fullName>
    </submittedName>
</protein>
<dbReference type="InterPro" id="IPR009050">
    <property type="entry name" value="Globin-like_sf"/>
</dbReference>
<comment type="caution">
    <text evidence="1">The sequence shown here is derived from an EMBL/GenBank/DDBJ whole genome shotgun (WGS) entry which is preliminary data.</text>
</comment>
<dbReference type="Proteomes" id="UP000681594">
    <property type="component" value="Unassembled WGS sequence"/>
</dbReference>
<dbReference type="InterPro" id="IPR012292">
    <property type="entry name" value="Globin/Proto"/>
</dbReference>
<organism evidence="1 2">
    <name type="scientific">Pararoseomonas baculiformis</name>
    <dbReference type="NCBI Taxonomy" id="2820812"/>
    <lineage>
        <taxon>Bacteria</taxon>
        <taxon>Pseudomonadati</taxon>
        <taxon>Pseudomonadota</taxon>
        <taxon>Alphaproteobacteria</taxon>
        <taxon>Acetobacterales</taxon>
        <taxon>Acetobacteraceae</taxon>
        <taxon>Pararoseomonas</taxon>
    </lineage>
</organism>
<dbReference type="RefSeq" id="WP_209381781.1">
    <property type="nucleotide sequence ID" value="NZ_JAGIZB010000039.1"/>
</dbReference>
<proteinExistence type="predicted"/>
<dbReference type="Gene3D" id="1.10.490.10">
    <property type="entry name" value="Globins"/>
    <property type="match status" value="1"/>
</dbReference>
<sequence length="151" mass="16833">MSSTRLLDGAITEDGIRRLLDRFYGQVRRDPQLGPVFARAVGTNEADWAAHLVRLADFWSSVMLRSGRYHGDPFSAHLRLPDLEPAMFDRWLLLFNEACVELFTPDVAGAFRERAMRIAASLRMGLERLPMGALPRRRDAAPPPAAGVTGT</sequence>
<reference evidence="1 2" key="1">
    <citation type="submission" date="2021-03" db="EMBL/GenBank/DDBJ databases">
        <authorList>
            <person name="So Y."/>
        </authorList>
    </citation>
    <scope>NUCLEOTIDE SEQUENCE [LARGE SCALE GENOMIC DNA]</scope>
    <source>
        <strain evidence="1 2">SSH11</strain>
    </source>
</reference>
<accession>A0ABS4AKF9</accession>
<evidence type="ECO:0000313" key="1">
    <source>
        <dbReference type="EMBL" id="MBP0447513.1"/>
    </source>
</evidence>